<dbReference type="EMBL" id="FMXQ01000007">
    <property type="protein sequence ID" value="SDB44999.1"/>
    <property type="molecule type" value="Genomic_DNA"/>
</dbReference>
<keyword evidence="1" id="KW-0732">Signal</keyword>
<gene>
    <name evidence="2" type="ORF">SAMN02982931_03451</name>
</gene>
<dbReference type="STRING" id="665467.SAMN02982931_03451"/>
<reference evidence="2 3" key="1">
    <citation type="submission" date="2016-10" db="EMBL/GenBank/DDBJ databases">
        <authorList>
            <person name="de Groot N.N."/>
        </authorList>
    </citation>
    <scope>NUCLEOTIDE SEQUENCE [LARGE SCALE GENOMIC DNA]</scope>
    <source>
        <strain evidence="2 3">ATCC 35022</strain>
    </source>
</reference>
<feature type="signal peptide" evidence="1">
    <location>
        <begin position="1"/>
        <end position="23"/>
    </location>
</feature>
<protein>
    <submittedName>
        <fullName evidence="2">Uncharacterized protein</fullName>
    </submittedName>
</protein>
<dbReference type="AlphaFoldDB" id="A0A1G6DIS9"/>
<organism evidence="2 3">
    <name type="scientific">Bauldia litoralis</name>
    <dbReference type="NCBI Taxonomy" id="665467"/>
    <lineage>
        <taxon>Bacteria</taxon>
        <taxon>Pseudomonadati</taxon>
        <taxon>Pseudomonadota</taxon>
        <taxon>Alphaproteobacteria</taxon>
        <taxon>Hyphomicrobiales</taxon>
        <taxon>Kaistiaceae</taxon>
        <taxon>Bauldia</taxon>
    </lineage>
</organism>
<evidence type="ECO:0000256" key="1">
    <source>
        <dbReference type="SAM" id="SignalP"/>
    </source>
</evidence>
<feature type="chain" id="PRO_5011574162" evidence="1">
    <location>
        <begin position="24"/>
        <end position="175"/>
    </location>
</feature>
<dbReference type="Proteomes" id="UP000199071">
    <property type="component" value="Unassembled WGS sequence"/>
</dbReference>
<dbReference type="RefSeq" id="WP_090878197.1">
    <property type="nucleotide sequence ID" value="NZ_FMXQ01000007.1"/>
</dbReference>
<proteinExistence type="predicted"/>
<name>A0A1G6DIS9_9HYPH</name>
<evidence type="ECO:0000313" key="3">
    <source>
        <dbReference type="Proteomes" id="UP000199071"/>
    </source>
</evidence>
<accession>A0A1G6DIS9</accession>
<keyword evidence="3" id="KW-1185">Reference proteome</keyword>
<sequence>MPTLPLAAAIAFLALAALPFAAAADDPPPDAVIAIGGLDLRYDPHQWQVETSDAPTVVSCIDDDCRDTSVAVTMDPDADPESCSETAMLARFGLGFDDIGISTGDGLTASRIVNDLILHEARMDFGCRNLAGGPVVACTRHAGITYRFDAPGNHCRTSWHHEEIVADLLSGLSPR</sequence>
<evidence type="ECO:0000313" key="2">
    <source>
        <dbReference type="EMBL" id="SDB44999.1"/>
    </source>
</evidence>